<evidence type="ECO:0000256" key="2">
    <source>
        <dbReference type="ARBA" id="ARBA00004651"/>
    </source>
</evidence>
<keyword evidence="9 13" id="KW-1133">Transmembrane helix</keyword>
<evidence type="ECO:0000256" key="3">
    <source>
        <dbReference type="ARBA" id="ARBA00022448"/>
    </source>
</evidence>
<evidence type="ECO:0000313" key="16">
    <source>
        <dbReference type="Proteomes" id="UP000776983"/>
    </source>
</evidence>
<keyword evidence="5" id="KW-0349">Heme</keyword>
<evidence type="ECO:0000256" key="7">
    <source>
        <dbReference type="ARBA" id="ARBA00022723"/>
    </source>
</evidence>
<evidence type="ECO:0000256" key="1">
    <source>
        <dbReference type="ARBA" id="ARBA00001970"/>
    </source>
</evidence>
<dbReference type="Pfam" id="PF01292">
    <property type="entry name" value="Ni_hydr_CYTB"/>
    <property type="match status" value="1"/>
</dbReference>
<dbReference type="InterPro" id="IPR052168">
    <property type="entry name" value="Cytochrome_b561_oxidase"/>
</dbReference>
<evidence type="ECO:0000259" key="14">
    <source>
        <dbReference type="Pfam" id="PF01292"/>
    </source>
</evidence>
<keyword evidence="11 13" id="KW-0472">Membrane</keyword>
<evidence type="ECO:0000256" key="10">
    <source>
        <dbReference type="ARBA" id="ARBA00023004"/>
    </source>
</evidence>
<comment type="caution">
    <text evidence="15">The sequence shown here is derived from an EMBL/GenBank/DDBJ whole genome shotgun (WGS) entry which is preliminary data.</text>
</comment>
<protein>
    <submittedName>
        <fullName evidence="15">Cytochrome b</fullName>
    </submittedName>
</protein>
<evidence type="ECO:0000256" key="5">
    <source>
        <dbReference type="ARBA" id="ARBA00022617"/>
    </source>
</evidence>
<proteinExistence type="inferred from homology"/>
<accession>A0ABS8CAD5</accession>
<evidence type="ECO:0000256" key="12">
    <source>
        <dbReference type="ARBA" id="ARBA00037975"/>
    </source>
</evidence>
<dbReference type="EMBL" id="JACDXW010000002">
    <property type="protein sequence ID" value="MCB5362975.1"/>
    <property type="molecule type" value="Genomic_DNA"/>
</dbReference>
<evidence type="ECO:0000256" key="6">
    <source>
        <dbReference type="ARBA" id="ARBA00022692"/>
    </source>
</evidence>
<sequence>MTTPCMDSPKRFGTVTRVLHWLMAVLFVWQFASVLTHFFAEDSALDSFLWPTHKSVGTLLMLLILVRILWALANTGRRPKPVSWLAGLGHSVLYVLMLAIPLVALLRQFGGGRAFSPFGIPFMPGFEGPKITWMVDLGSNFHGLLGWVLLAAIVGHVAAALWHYFSGEPEILGRIIGK</sequence>
<dbReference type="InterPro" id="IPR011577">
    <property type="entry name" value="Cyt_b561_bac/Ni-Hgenase"/>
</dbReference>
<feature type="transmembrane region" description="Helical" evidence="13">
    <location>
        <begin position="52"/>
        <end position="72"/>
    </location>
</feature>
<evidence type="ECO:0000256" key="13">
    <source>
        <dbReference type="SAM" id="Phobius"/>
    </source>
</evidence>
<keyword evidence="7" id="KW-0479">Metal-binding</keyword>
<evidence type="ECO:0000256" key="11">
    <source>
        <dbReference type="ARBA" id="ARBA00023136"/>
    </source>
</evidence>
<evidence type="ECO:0000313" key="15">
    <source>
        <dbReference type="EMBL" id="MCB5362975.1"/>
    </source>
</evidence>
<dbReference type="SUPFAM" id="SSF81342">
    <property type="entry name" value="Transmembrane di-heme cytochromes"/>
    <property type="match status" value="1"/>
</dbReference>
<comment type="subcellular location">
    <subcellularLocation>
        <location evidence="2">Cell membrane</location>
        <topology evidence="2">Multi-pass membrane protein</topology>
    </subcellularLocation>
</comment>
<dbReference type="Gene3D" id="1.20.950.20">
    <property type="entry name" value="Transmembrane di-heme cytochromes, Chain C"/>
    <property type="match status" value="1"/>
</dbReference>
<keyword evidence="16" id="KW-1185">Reference proteome</keyword>
<feature type="transmembrane region" description="Helical" evidence="13">
    <location>
        <begin position="21"/>
        <end position="40"/>
    </location>
</feature>
<dbReference type="PANTHER" id="PTHR30529">
    <property type="entry name" value="CYTOCHROME B561"/>
    <property type="match status" value="1"/>
</dbReference>
<feature type="transmembrane region" description="Helical" evidence="13">
    <location>
        <begin position="144"/>
        <end position="165"/>
    </location>
</feature>
<dbReference type="PANTHER" id="PTHR30529:SF1">
    <property type="entry name" value="CYTOCHROME B561 HOMOLOG 2"/>
    <property type="match status" value="1"/>
</dbReference>
<name>A0ABS8CAD5_9BURK</name>
<dbReference type="InterPro" id="IPR016174">
    <property type="entry name" value="Di-haem_cyt_TM"/>
</dbReference>
<feature type="transmembrane region" description="Helical" evidence="13">
    <location>
        <begin position="84"/>
        <end position="106"/>
    </location>
</feature>
<comment type="similarity">
    <text evidence="12">Belongs to the cytochrome b561 family.</text>
</comment>
<organism evidence="15 16">
    <name type="scientific">Mesopusillimonas faecipullorum</name>
    <dbReference type="NCBI Taxonomy" id="2755040"/>
    <lineage>
        <taxon>Bacteria</taxon>
        <taxon>Pseudomonadati</taxon>
        <taxon>Pseudomonadota</taxon>
        <taxon>Betaproteobacteria</taxon>
        <taxon>Burkholderiales</taxon>
        <taxon>Alcaligenaceae</taxon>
        <taxon>Mesopusillimonas</taxon>
    </lineage>
</organism>
<keyword evidence="8" id="KW-0249">Electron transport</keyword>
<keyword evidence="10" id="KW-0408">Iron</keyword>
<keyword evidence="4" id="KW-1003">Cell membrane</keyword>
<keyword evidence="6 13" id="KW-0812">Transmembrane</keyword>
<gene>
    <name evidence="15" type="ORF">H0484_04305</name>
</gene>
<dbReference type="Proteomes" id="UP000776983">
    <property type="component" value="Unassembled WGS sequence"/>
</dbReference>
<feature type="domain" description="Cytochrome b561 bacterial/Ni-hydrogenase" evidence="14">
    <location>
        <begin position="11"/>
        <end position="177"/>
    </location>
</feature>
<evidence type="ECO:0000256" key="9">
    <source>
        <dbReference type="ARBA" id="ARBA00022989"/>
    </source>
</evidence>
<dbReference type="RefSeq" id="WP_226953220.1">
    <property type="nucleotide sequence ID" value="NZ_JACDXW010000002.1"/>
</dbReference>
<comment type="cofactor">
    <cofactor evidence="1">
        <name>heme b</name>
        <dbReference type="ChEBI" id="CHEBI:60344"/>
    </cofactor>
</comment>
<evidence type="ECO:0000256" key="4">
    <source>
        <dbReference type="ARBA" id="ARBA00022475"/>
    </source>
</evidence>
<evidence type="ECO:0000256" key="8">
    <source>
        <dbReference type="ARBA" id="ARBA00022982"/>
    </source>
</evidence>
<reference evidence="15 16" key="1">
    <citation type="submission" date="2020-07" db="EMBL/GenBank/DDBJ databases">
        <title>Pusillimonas sp. nov., isolated from poultry manure in Taiwan.</title>
        <authorList>
            <person name="Lin S.-Y."/>
            <person name="Tang Y.-S."/>
            <person name="Young C.-C."/>
        </authorList>
    </citation>
    <scope>NUCLEOTIDE SEQUENCE [LARGE SCALE GENOMIC DNA]</scope>
    <source>
        <strain evidence="15 16">CC-YST705</strain>
    </source>
</reference>
<keyword evidence="3" id="KW-0813">Transport</keyword>